<dbReference type="AlphaFoldDB" id="A0A645GH70"/>
<evidence type="ECO:0000313" key="1">
    <source>
        <dbReference type="EMBL" id="MPN26035.1"/>
    </source>
</evidence>
<proteinExistence type="predicted"/>
<name>A0A645GH70_9ZZZZ</name>
<protein>
    <submittedName>
        <fullName evidence="1">Uncharacterized protein</fullName>
    </submittedName>
</protein>
<gene>
    <name evidence="1" type="ORF">SDC9_173457</name>
</gene>
<dbReference type="EMBL" id="VSSQ01075438">
    <property type="protein sequence ID" value="MPN26035.1"/>
    <property type="molecule type" value="Genomic_DNA"/>
</dbReference>
<sequence>MMKSTLPKRIDLRVKRDGSSFQRKPWAMLQRFTMTDALLCPTSGRKKFWRRQLCSLTRSSSHTVTSKPWGWPKATMHFDSWARRGRSCDPVPPQPITWTTTGRCRIESGRTWTFSVVILGSHFGVIRYGVIMQNGSCPF</sequence>
<reference evidence="1" key="1">
    <citation type="submission" date="2019-08" db="EMBL/GenBank/DDBJ databases">
        <authorList>
            <person name="Kucharzyk K."/>
            <person name="Murdoch R.W."/>
            <person name="Higgins S."/>
            <person name="Loffler F."/>
        </authorList>
    </citation>
    <scope>NUCLEOTIDE SEQUENCE</scope>
</reference>
<organism evidence="1">
    <name type="scientific">bioreactor metagenome</name>
    <dbReference type="NCBI Taxonomy" id="1076179"/>
    <lineage>
        <taxon>unclassified sequences</taxon>
        <taxon>metagenomes</taxon>
        <taxon>ecological metagenomes</taxon>
    </lineage>
</organism>
<accession>A0A645GH70</accession>
<comment type="caution">
    <text evidence="1">The sequence shown here is derived from an EMBL/GenBank/DDBJ whole genome shotgun (WGS) entry which is preliminary data.</text>
</comment>